<keyword evidence="1" id="KW-0472">Membrane</keyword>
<gene>
    <name evidence="3" type="ORF">WMO29_01540</name>
</gene>
<keyword evidence="1" id="KW-1133">Transmembrane helix</keyword>
<organism evidence="3 4">
    <name type="scientific">Laedolimicola intestinihominis</name>
    <dbReference type="NCBI Taxonomy" id="3133166"/>
    <lineage>
        <taxon>Bacteria</taxon>
        <taxon>Bacillati</taxon>
        <taxon>Bacillota</taxon>
        <taxon>Clostridia</taxon>
        <taxon>Lachnospirales</taxon>
        <taxon>Lachnospiraceae</taxon>
        <taxon>Laedolimicola</taxon>
    </lineage>
</organism>
<name>A0ABV1FEF5_9FIRM</name>
<accession>A0ABV1FEF5</accession>
<comment type="caution">
    <text evidence="3">The sequence shown here is derived from an EMBL/GenBank/DDBJ whole genome shotgun (WGS) entry which is preliminary data.</text>
</comment>
<dbReference type="Proteomes" id="UP001438008">
    <property type="component" value="Unassembled WGS sequence"/>
</dbReference>
<keyword evidence="1" id="KW-0812">Transmembrane</keyword>
<reference evidence="3 4" key="1">
    <citation type="submission" date="2024-03" db="EMBL/GenBank/DDBJ databases">
        <title>Human intestinal bacterial collection.</title>
        <authorList>
            <person name="Pauvert C."/>
            <person name="Hitch T.C.A."/>
            <person name="Clavel T."/>
        </authorList>
    </citation>
    <scope>NUCLEOTIDE SEQUENCE [LARGE SCALE GENOMIC DNA]</scope>
    <source>
        <strain evidence="3 4">CLA-AA-H132</strain>
    </source>
</reference>
<protein>
    <submittedName>
        <fullName evidence="3">DUF2318 domain-containing protein</fullName>
    </submittedName>
</protein>
<evidence type="ECO:0000313" key="3">
    <source>
        <dbReference type="EMBL" id="MEQ2471185.1"/>
    </source>
</evidence>
<keyword evidence="4" id="KW-1185">Reference proteome</keyword>
<evidence type="ECO:0000313" key="4">
    <source>
        <dbReference type="Proteomes" id="UP001438008"/>
    </source>
</evidence>
<evidence type="ECO:0000256" key="1">
    <source>
        <dbReference type="SAM" id="Phobius"/>
    </source>
</evidence>
<feature type="domain" description="Membrane iron-sulfur containing protein FtrD-like" evidence="2">
    <location>
        <begin position="79"/>
        <end position="163"/>
    </location>
</feature>
<feature type="transmembrane region" description="Helical" evidence="1">
    <location>
        <begin position="21"/>
        <end position="41"/>
    </location>
</feature>
<evidence type="ECO:0000259" key="2">
    <source>
        <dbReference type="Pfam" id="PF10080"/>
    </source>
</evidence>
<dbReference type="EMBL" id="JBBMFE010000001">
    <property type="protein sequence ID" value="MEQ2471185.1"/>
    <property type="molecule type" value="Genomic_DNA"/>
</dbReference>
<dbReference type="Pfam" id="PF10080">
    <property type="entry name" value="FtrD-like"/>
    <property type="match status" value="1"/>
</dbReference>
<sequence length="180" mass="19876">MSNNRKPDKEQTAKAPQEKTNFLPIFAVAAVVICIVVVFLVNRNGNANGNGAIGREANGAVTISSRESLVIHTADITTDASFFPVEVNGTRMEVIAVKDSEGNIRTAFNTCQVCYDSGRGYYVQSGDYLVCQNCGNRFSMDQVEIESGGCNPWPIFAENKTVTADETWKRWEHLNGRDRF</sequence>
<dbReference type="InterPro" id="IPR018758">
    <property type="entry name" value="FtrD-like"/>
</dbReference>
<dbReference type="RefSeq" id="WP_349163454.1">
    <property type="nucleotide sequence ID" value="NZ_JBBMFE010000001.1"/>
</dbReference>
<proteinExistence type="predicted"/>